<dbReference type="GeneID" id="87936056"/>
<protein>
    <recommendedName>
        <fullName evidence="2">DUF7605 domain-containing protein</fullName>
    </recommendedName>
</protein>
<feature type="compositionally biased region" description="Basic and acidic residues" evidence="1">
    <location>
        <begin position="858"/>
        <end position="867"/>
    </location>
</feature>
<sequence length="918" mass="104221">MRGSNVPSNCLRMPKQLFKGSRTCPRSATGSKILTASNKKLAHSVWACTAAITEVSYNTSDDPNEKYRAEVEFITANEWAKELDILLDDIHNGQATFGPEFFGTESEAGIAYHKLRAVYPALKGDDIKKGKFNVDTLVKDDSIKHLFGSVKTVAGPSSNGFVKLLRTFVYSKEKGRGRPKEATSVEFWPLIKVVRVFIRSETLKGGLVLVDLQSNSQVYRIANRYIQRCSGLWVVTPITRAVDDLAARQLLGKAFKRQLRFDGAYSAVTVICSKTDDISETELLKSLPDHAETHRYDKKLKMMHAEVLECSGDLMSKQQQLAQVREDIKLLNNQSLRLKLTLLENPSNDMIVLELPQASPKRPARPAADEARKHFRKQQQDESPEASDLSDDAEPSFVEGEPRQEKISRDEASQRLMNEVIDLLKKQRRSASIRFRNDFSKPELQRQFGEGVLELDEEDAAYDDDYDPSKVQQDKYYKIGKKLPVFCVSSNSYHKLMGRLQEDESIHGFTTTDDTQVPMLKEHALNIVTQIECENYRQVLRDFARFLTGLHLRVLVAAKPYTLVEDIREVEKAILQDRLNELQQRFDSMIEEAFNNLDQAVHSNIFCKLPNARDTASKSATTAIERWFSRPRNGGLLYGTFRAVCVREMSFISPEWEKVFPDLVTKHLVPLADGMIMELRAFSNLTAEREVLNELPVFFAVRHQMTLLEGILQDVPKLSKRLNDTQKSASRMIVSTITENMIPAYQACKEKKGTGCFGRMKELMTTHIETRRDPMFRAATKKVEKTLLEGLRDCRERVIGKGGGVVTKTGREFKRVLYVEHRIKVSETSKRALENLLATADRRFNEILHGSPLTPGTEVREMDRSAENDDGFDPAQDEHLRAPPADGDADSSDEHDDAKVEDQEMHDLPVKNEEHDEE</sequence>
<feature type="compositionally biased region" description="Basic and acidic residues" evidence="1">
    <location>
        <begin position="896"/>
        <end position="918"/>
    </location>
</feature>
<feature type="region of interest" description="Disordered" evidence="1">
    <location>
        <begin position="354"/>
        <end position="412"/>
    </location>
</feature>
<feature type="compositionally biased region" description="Basic and acidic residues" evidence="1">
    <location>
        <begin position="400"/>
        <end position="412"/>
    </location>
</feature>
<evidence type="ECO:0000259" key="2">
    <source>
        <dbReference type="Pfam" id="PF24564"/>
    </source>
</evidence>
<dbReference type="RefSeq" id="XP_062761706.1">
    <property type="nucleotide sequence ID" value="XM_062915713.1"/>
</dbReference>
<feature type="region of interest" description="Disordered" evidence="1">
    <location>
        <begin position="848"/>
        <end position="918"/>
    </location>
</feature>
<keyword evidence="4" id="KW-1185">Reference proteome</keyword>
<evidence type="ECO:0000256" key="1">
    <source>
        <dbReference type="SAM" id="MobiDB-lite"/>
    </source>
</evidence>
<dbReference type="PANTHER" id="PTHR36681:SF3">
    <property type="entry name" value="NUCLEAR GTPASE, GERMINAL CENTER-ASSOCIATED, TANDEM DUPLICATE 3"/>
    <property type="match status" value="1"/>
</dbReference>
<organism evidence="3 4">
    <name type="scientific">Podospora pseudopauciseta</name>
    <dbReference type="NCBI Taxonomy" id="2093780"/>
    <lineage>
        <taxon>Eukaryota</taxon>
        <taxon>Fungi</taxon>
        <taxon>Dikarya</taxon>
        <taxon>Ascomycota</taxon>
        <taxon>Pezizomycotina</taxon>
        <taxon>Sordariomycetes</taxon>
        <taxon>Sordariomycetidae</taxon>
        <taxon>Sordariales</taxon>
        <taxon>Podosporaceae</taxon>
        <taxon>Podospora</taxon>
    </lineage>
</organism>
<name>A0ABR0H130_9PEZI</name>
<evidence type="ECO:0000313" key="3">
    <source>
        <dbReference type="EMBL" id="KAK4661740.1"/>
    </source>
</evidence>
<dbReference type="PANTHER" id="PTHR36681">
    <property type="entry name" value="NUCLEAR GTPASE, GERMINAL CENTER-ASSOCIATED, TANDEM DUPLICATE 3"/>
    <property type="match status" value="1"/>
</dbReference>
<reference evidence="3 4" key="1">
    <citation type="journal article" date="2023" name="bioRxiv">
        <title>High-quality genome assemblies of four members of thePodospora anserinaspecies complex.</title>
        <authorList>
            <person name="Ament-Velasquez S.L."/>
            <person name="Vogan A.A."/>
            <person name="Wallerman O."/>
            <person name="Hartmann F."/>
            <person name="Gautier V."/>
            <person name="Silar P."/>
            <person name="Giraud T."/>
            <person name="Johannesson H."/>
        </authorList>
    </citation>
    <scope>NUCLEOTIDE SEQUENCE [LARGE SCALE GENOMIC DNA]</scope>
    <source>
        <strain evidence="3 4">CBS 411.78</strain>
    </source>
</reference>
<dbReference type="InterPro" id="IPR056024">
    <property type="entry name" value="DUF7605"/>
</dbReference>
<evidence type="ECO:0000313" key="4">
    <source>
        <dbReference type="Proteomes" id="UP001326199"/>
    </source>
</evidence>
<feature type="compositionally biased region" description="Acidic residues" evidence="1">
    <location>
        <begin position="382"/>
        <end position="394"/>
    </location>
</feature>
<gene>
    <name evidence="3" type="ORF">QC763_707240</name>
</gene>
<feature type="domain" description="DUF7605" evidence="2">
    <location>
        <begin position="702"/>
        <end position="771"/>
    </location>
</feature>
<dbReference type="Pfam" id="PF24564">
    <property type="entry name" value="DUF7605"/>
    <property type="match status" value="1"/>
</dbReference>
<proteinExistence type="predicted"/>
<comment type="caution">
    <text evidence="3">The sequence shown here is derived from an EMBL/GenBank/DDBJ whole genome shotgun (WGS) entry which is preliminary data.</text>
</comment>
<dbReference type="Proteomes" id="UP001326199">
    <property type="component" value="Unassembled WGS sequence"/>
</dbReference>
<dbReference type="EMBL" id="JAFFHB010000009">
    <property type="protein sequence ID" value="KAK4661740.1"/>
    <property type="molecule type" value="Genomic_DNA"/>
</dbReference>
<accession>A0ABR0H130</accession>